<evidence type="ECO:0000313" key="2">
    <source>
        <dbReference type="EMBL" id="AKE41729.1"/>
    </source>
</evidence>
<dbReference type="EMBL" id="LR134377">
    <property type="protein sequence ID" value="VEH09005.1"/>
    <property type="molecule type" value="Genomic_DNA"/>
</dbReference>
<accession>A0A0F6TDH7</accession>
<evidence type="ECO:0000256" key="1">
    <source>
        <dbReference type="SAM" id="SignalP"/>
    </source>
</evidence>
<dbReference type="RefSeq" id="WP_046440135.1">
    <property type="nucleotide sequence ID" value="NZ_CP011312.1"/>
</dbReference>
<sequence>MRRFIATVLSVVFSTALAAQATVAATALPLSSDVELPYLSSPALPVDELGRPSPEILHQARLFADTLPAEARTAVLSAVAFFEGTGGGVALPETAPMFAQFLWPTVSGSCIGGTHDSLGSGIAVPGPTKIPLPGAQEGETAFLFTALGTSAAAKEQNMNVHWFNLYTLKWGSTALGHNGINTDGPATISGTAPTGKGRIIALLEGTVHTQDAHCRFLPTVASFEVK</sequence>
<name>A0A0F6TDH7_9CORY</name>
<dbReference type="KEGG" id="cku:UL82_07840"/>
<evidence type="ECO:0000313" key="5">
    <source>
        <dbReference type="Proteomes" id="UP000271380"/>
    </source>
</evidence>
<keyword evidence="1" id="KW-0732">Signal</keyword>
<feature type="signal peptide" evidence="1">
    <location>
        <begin position="1"/>
        <end position="21"/>
    </location>
</feature>
<evidence type="ECO:0000313" key="3">
    <source>
        <dbReference type="EMBL" id="VEH09005.1"/>
    </source>
</evidence>
<keyword evidence="4" id="KW-1185">Reference proteome</keyword>
<feature type="chain" id="PRO_5044053830" evidence="1">
    <location>
        <begin position="22"/>
        <end position="226"/>
    </location>
</feature>
<dbReference type="Proteomes" id="UP000033457">
    <property type="component" value="Chromosome"/>
</dbReference>
<dbReference type="AlphaFoldDB" id="A0A0F6TDH7"/>
<dbReference type="Proteomes" id="UP000271380">
    <property type="component" value="Chromosome"/>
</dbReference>
<reference evidence="3 5" key="2">
    <citation type="submission" date="2018-12" db="EMBL/GenBank/DDBJ databases">
        <authorList>
            <consortium name="Pathogen Informatics"/>
        </authorList>
    </citation>
    <scope>NUCLEOTIDE SEQUENCE [LARGE SCALE GENOMIC DNA]</scope>
    <source>
        <strain evidence="3 5">NCTC949</strain>
    </source>
</reference>
<dbReference type="EMBL" id="CP011312">
    <property type="protein sequence ID" value="AKE41729.1"/>
    <property type="molecule type" value="Genomic_DNA"/>
</dbReference>
<reference evidence="2 4" key="1">
    <citation type="journal article" date="2015" name="Genome Announc.">
        <title>Complete Genome Sequence of Corynebacterium kutscheri DSM 20755, a Corynebacterial Type Strain with Remarkably Low G+C Content of Chromosomal DNA.</title>
        <authorList>
            <person name="Ruckert C."/>
            <person name="Albersmeier A."/>
            <person name="Winkler A."/>
            <person name="Tauch A."/>
        </authorList>
    </citation>
    <scope>NUCLEOTIDE SEQUENCE [LARGE SCALE GENOMIC DNA]</scope>
    <source>
        <strain evidence="2 4">DSM 20755</strain>
    </source>
</reference>
<dbReference type="STRING" id="35755.UL82_07840"/>
<organism evidence="2 4">
    <name type="scientific">Corynebacterium kutscheri</name>
    <dbReference type="NCBI Taxonomy" id="35755"/>
    <lineage>
        <taxon>Bacteria</taxon>
        <taxon>Bacillati</taxon>
        <taxon>Actinomycetota</taxon>
        <taxon>Actinomycetes</taxon>
        <taxon>Mycobacteriales</taxon>
        <taxon>Corynebacteriaceae</taxon>
        <taxon>Corynebacterium</taxon>
    </lineage>
</organism>
<evidence type="ECO:0000313" key="4">
    <source>
        <dbReference type="Proteomes" id="UP000033457"/>
    </source>
</evidence>
<protein>
    <submittedName>
        <fullName evidence="3">Secreted protein</fullName>
    </submittedName>
</protein>
<proteinExistence type="predicted"/>
<dbReference type="HOGENOM" id="CLU_073060_0_0_11"/>
<gene>
    <name evidence="3" type="ORF">NCTC949_02131</name>
    <name evidence="2" type="ORF">UL82_07840</name>
</gene>